<keyword evidence="1" id="KW-0812">Transmembrane</keyword>
<gene>
    <name evidence="2" type="ORF">FOZ62_000018</name>
</gene>
<proteinExistence type="predicted"/>
<reference evidence="2 3" key="1">
    <citation type="submission" date="2020-04" db="EMBL/GenBank/DDBJ databases">
        <title>Perkinsus olseni comparative genomics.</title>
        <authorList>
            <person name="Bogema D.R."/>
        </authorList>
    </citation>
    <scope>NUCLEOTIDE SEQUENCE [LARGE SCALE GENOMIC DNA]</scope>
    <source>
        <strain evidence="2">ATCC PRA-205</strain>
    </source>
</reference>
<organism evidence="2 3">
    <name type="scientific">Perkinsus olseni</name>
    <name type="common">Perkinsus atlanticus</name>
    <dbReference type="NCBI Taxonomy" id="32597"/>
    <lineage>
        <taxon>Eukaryota</taxon>
        <taxon>Sar</taxon>
        <taxon>Alveolata</taxon>
        <taxon>Perkinsozoa</taxon>
        <taxon>Perkinsea</taxon>
        <taxon>Perkinsida</taxon>
        <taxon>Perkinsidae</taxon>
        <taxon>Perkinsus</taxon>
    </lineage>
</organism>
<dbReference type="EMBL" id="JABANM010004015">
    <property type="protein sequence ID" value="KAF4749888.1"/>
    <property type="molecule type" value="Genomic_DNA"/>
</dbReference>
<feature type="transmembrane region" description="Helical" evidence="1">
    <location>
        <begin position="38"/>
        <end position="60"/>
    </location>
</feature>
<accession>A0A7J6TX97</accession>
<protein>
    <submittedName>
        <fullName evidence="2">Uncharacterized protein</fullName>
    </submittedName>
</protein>
<sequence length="421" mass="44945">MLRGHTVALRATCTNEMEGSPLPDLAWVDGYGKCMISLMYYLIVQVVLLLLQPAGAWVLVGRDGTITFLGRIEIDASVSGSGITFRHKGVGLWDIVAADDINSFEYEQGELGFTSTNNPTPVMALLRTSRGMVLAGSLSVKGQAHFDEKATVYQGLDIKAGEFEIQDALHVKRPDSGLDTTTTYMDIKSAEVYLSTLSIGKFVYIHGDFVPPEDVGPSLSVNGATQLLGKATFEKTVDIKKRMSVEDYIVAASSLSVRSFANFGSLVGIADRLNVFGYPSEPDRNGGVSVNDVTRLGGPLSVASFPVTIMGTVSVFNKVDVGSTLSVYNMMGLGSTVSLRSYARMGSSISVYGASRFGSSLSVFDFAQMASSISLRAYLRVGSTMSACGLIRCGSAGSVLDFVNMGSAMSAREPPEYSRLC</sequence>
<keyword evidence="1" id="KW-1133">Transmembrane helix</keyword>
<evidence type="ECO:0000256" key="1">
    <source>
        <dbReference type="SAM" id="Phobius"/>
    </source>
</evidence>
<evidence type="ECO:0000313" key="3">
    <source>
        <dbReference type="Proteomes" id="UP000574390"/>
    </source>
</evidence>
<dbReference type="AlphaFoldDB" id="A0A7J6TX97"/>
<keyword evidence="1" id="KW-0472">Membrane</keyword>
<comment type="caution">
    <text evidence="2">The sequence shown here is derived from an EMBL/GenBank/DDBJ whole genome shotgun (WGS) entry which is preliminary data.</text>
</comment>
<evidence type="ECO:0000313" key="2">
    <source>
        <dbReference type="EMBL" id="KAF4749888.1"/>
    </source>
</evidence>
<dbReference type="Proteomes" id="UP000574390">
    <property type="component" value="Unassembled WGS sequence"/>
</dbReference>
<name>A0A7J6TX97_PEROL</name>